<dbReference type="AlphaFoldDB" id="N9RCD8"/>
<protein>
    <recommendedName>
        <fullName evidence="4">Recombinase RecT</fullName>
    </recommendedName>
</protein>
<dbReference type="RefSeq" id="WP_005205014.1">
    <property type="nucleotide sequence ID" value="NZ_KB850072.1"/>
</dbReference>
<keyword evidence="3" id="KW-1185">Reference proteome</keyword>
<feature type="region of interest" description="Disordered" evidence="1">
    <location>
        <begin position="316"/>
        <end position="335"/>
    </location>
</feature>
<dbReference type="OrthoDB" id="1091556at2"/>
<organism evidence="2 3">
    <name type="scientific">Acinetobacter higginsii</name>
    <dbReference type="NCBI Taxonomy" id="70347"/>
    <lineage>
        <taxon>Bacteria</taxon>
        <taxon>Pseudomonadati</taxon>
        <taxon>Pseudomonadota</taxon>
        <taxon>Gammaproteobacteria</taxon>
        <taxon>Moraxellales</taxon>
        <taxon>Moraxellaceae</taxon>
        <taxon>Acinetobacter</taxon>
    </lineage>
</organism>
<accession>N9RCD8</accession>
<evidence type="ECO:0008006" key="4">
    <source>
        <dbReference type="Google" id="ProtNLM"/>
    </source>
</evidence>
<reference evidence="2 3" key="1">
    <citation type="submission" date="2013-02" db="EMBL/GenBank/DDBJ databases">
        <title>The Genome Sequence of Acinetobacter sp. CIP 70.18.</title>
        <authorList>
            <consortium name="The Broad Institute Genome Sequencing Platform"/>
            <consortium name="The Broad Institute Genome Sequencing Center for Infectious Disease"/>
            <person name="Cerqueira G."/>
            <person name="Feldgarden M."/>
            <person name="Courvalin P."/>
            <person name="Perichon B."/>
            <person name="Grillot-Courvalin C."/>
            <person name="Clermont D."/>
            <person name="Rocha E."/>
            <person name="Yoon E.-J."/>
            <person name="Nemec A."/>
            <person name="Walker B."/>
            <person name="Young S.K."/>
            <person name="Zeng Q."/>
            <person name="Gargeya S."/>
            <person name="Fitzgerald M."/>
            <person name="Haas B."/>
            <person name="Abouelleil A."/>
            <person name="Alvarado L."/>
            <person name="Arachchi H.M."/>
            <person name="Berlin A.M."/>
            <person name="Chapman S.B."/>
            <person name="Dewar J."/>
            <person name="Goldberg J."/>
            <person name="Griggs A."/>
            <person name="Gujja S."/>
            <person name="Hansen M."/>
            <person name="Howarth C."/>
            <person name="Imamovic A."/>
            <person name="Larimer J."/>
            <person name="McCowan C."/>
            <person name="Murphy C."/>
            <person name="Neiman D."/>
            <person name="Pearson M."/>
            <person name="Priest M."/>
            <person name="Roberts A."/>
            <person name="Saif S."/>
            <person name="Shea T."/>
            <person name="Sisk P."/>
            <person name="Sykes S."/>
            <person name="Wortman J."/>
            <person name="Nusbaum C."/>
            <person name="Birren B."/>
        </authorList>
    </citation>
    <scope>NUCLEOTIDE SEQUENCE [LARGE SCALE GENOMIC DNA]</scope>
    <source>
        <strain evidence="2 3">CIP 70.18</strain>
    </source>
</reference>
<proteinExistence type="predicted"/>
<dbReference type="EMBL" id="APRN01000039">
    <property type="protein sequence ID" value="ENX55728.1"/>
    <property type="molecule type" value="Genomic_DNA"/>
</dbReference>
<name>N9RCD8_9GAMM</name>
<evidence type="ECO:0000313" key="3">
    <source>
        <dbReference type="Proteomes" id="UP000013084"/>
    </source>
</evidence>
<dbReference type="PATRIC" id="fig|1217700.3.peg.3194"/>
<sequence>MNAQANAVAQQTNSSNQFVGLLNLEAFELSQRVAKMLSSSTLVPEQYRAVTKVKAGKDNNGNWQFRDEPNPSGLSNCVIALNIANRLNADALMVMQNLYIIEGRPAWSSQFIMAAINSCGRFSSLRFELKDLGEKEVEYQETQWNNGRKNIVNKTVKIQDMSCFAWVEEKGSVDLDGKPVILKSSVITVEMAVKEGWYQKNGSKWQTMPEQMLRYRAASFFGRVYAPELLMGLKSEEEERDLIDVTPEQEVVKNTAGQVRALKQKILAAKLLSDLDKLEGEIAELSEADWDSINNIFVAQRGKFLEDAQVVDAEVTEDKRPVSESQKQKKTEDEQIEEYKQLVKDIENTPLNQPEEPVNRRQPKDVEKVSSMALRKEYLVRMNKVETLVELTKIHDEFLANDGLTGQHVSYLKDMYMHHKEKLQPSAEAQETKVDAVDPIKSNSVKSGLERMIADANDVISLEAEVARAIKGSESKMTQAHNQAVLMAYAQRKEILAQQDIFDDAPVNPVDATIQKIKAAKSQDEINTIFADPALESFSEDDMALLNQAADMREAELQS</sequence>
<dbReference type="HOGENOM" id="CLU_035966_3_0_6"/>
<gene>
    <name evidence="2" type="ORF">F902_03287</name>
</gene>
<evidence type="ECO:0000256" key="1">
    <source>
        <dbReference type="SAM" id="MobiDB-lite"/>
    </source>
</evidence>
<comment type="caution">
    <text evidence="2">The sequence shown here is derived from an EMBL/GenBank/DDBJ whole genome shotgun (WGS) entry which is preliminary data.</text>
</comment>
<evidence type="ECO:0000313" key="2">
    <source>
        <dbReference type="EMBL" id="ENX55728.1"/>
    </source>
</evidence>
<dbReference type="Proteomes" id="UP000013084">
    <property type="component" value="Unassembled WGS sequence"/>
</dbReference>